<feature type="transmembrane region" description="Helical" evidence="8">
    <location>
        <begin position="261"/>
        <end position="283"/>
    </location>
</feature>
<keyword evidence="5 8" id="KW-1133">Transmembrane helix</keyword>
<dbReference type="Pfam" id="PF07648">
    <property type="entry name" value="Kazal_2"/>
    <property type="match status" value="1"/>
</dbReference>
<dbReference type="GO" id="GO:0043252">
    <property type="term" value="P:sodium-independent organic anion transport"/>
    <property type="evidence" value="ECO:0007669"/>
    <property type="project" value="TreeGrafter"/>
</dbReference>
<evidence type="ECO:0000256" key="7">
    <source>
        <dbReference type="ARBA" id="ARBA00023157"/>
    </source>
</evidence>
<feature type="region of interest" description="Disordered" evidence="9">
    <location>
        <begin position="902"/>
        <end position="955"/>
    </location>
</feature>
<feature type="region of interest" description="Disordered" evidence="9">
    <location>
        <begin position="860"/>
        <end position="887"/>
    </location>
</feature>
<accession>A0A6P9A908</accession>
<keyword evidence="8" id="KW-0813">Transport</keyword>
<evidence type="ECO:0000256" key="5">
    <source>
        <dbReference type="ARBA" id="ARBA00022989"/>
    </source>
</evidence>
<evidence type="ECO:0000256" key="2">
    <source>
        <dbReference type="ARBA" id="ARBA00009657"/>
    </source>
</evidence>
<evidence type="ECO:0000313" key="12">
    <source>
        <dbReference type="Proteomes" id="UP000515158"/>
    </source>
</evidence>
<feature type="transmembrane region" description="Helical" evidence="8">
    <location>
        <begin position="338"/>
        <end position="362"/>
    </location>
</feature>
<evidence type="ECO:0000313" key="13">
    <source>
        <dbReference type="RefSeq" id="XP_034253759.1"/>
    </source>
</evidence>
<dbReference type="CTD" id="34268"/>
<name>A0A6P9A908_THRPL</name>
<organism evidence="13">
    <name type="scientific">Thrips palmi</name>
    <name type="common">Melon thrips</name>
    <dbReference type="NCBI Taxonomy" id="161013"/>
    <lineage>
        <taxon>Eukaryota</taxon>
        <taxon>Metazoa</taxon>
        <taxon>Ecdysozoa</taxon>
        <taxon>Arthropoda</taxon>
        <taxon>Hexapoda</taxon>
        <taxon>Insecta</taxon>
        <taxon>Pterygota</taxon>
        <taxon>Neoptera</taxon>
        <taxon>Paraneoptera</taxon>
        <taxon>Thysanoptera</taxon>
        <taxon>Terebrantia</taxon>
        <taxon>Thripoidea</taxon>
        <taxon>Thripidae</taxon>
        <taxon>Thrips</taxon>
    </lineage>
</organism>
<dbReference type="InterPro" id="IPR020846">
    <property type="entry name" value="MFS_dom"/>
</dbReference>
<evidence type="ECO:0000256" key="9">
    <source>
        <dbReference type="SAM" id="MobiDB-lite"/>
    </source>
</evidence>
<comment type="caution">
    <text evidence="8">Lacks conserved residue(s) required for the propagation of feature annotation.</text>
</comment>
<dbReference type="GO" id="GO:0016323">
    <property type="term" value="C:basolateral plasma membrane"/>
    <property type="evidence" value="ECO:0007669"/>
    <property type="project" value="TreeGrafter"/>
</dbReference>
<dbReference type="FunCoup" id="A0A6P9A908">
    <property type="interactions" value="136"/>
</dbReference>
<evidence type="ECO:0000259" key="11">
    <source>
        <dbReference type="PROSITE" id="PS51465"/>
    </source>
</evidence>
<evidence type="ECO:0000256" key="3">
    <source>
        <dbReference type="ARBA" id="ARBA00022475"/>
    </source>
</evidence>
<reference evidence="13" key="1">
    <citation type="submission" date="2025-08" db="UniProtKB">
        <authorList>
            <consortium name="RefSeq"/>
        </authorList>
    </citation>
    <scope>IDENTIFICATION</scope>
    <source>
        <tissue evidence="13">Total insect</tissue>
    </source>
</reference>
<dbReference type="InterPro" id="IPR002350">
    <property type="entry name" value="Kazal_dom"/>
</dbReference>
<dbReference type="InParanoid" id="A0A6P9A908"/>
<dbReference type="AlphaFoldDB" id="A0A6P9A908"/>
<evidence type="ECO:0000256" key="4">
    <source>
        <dbReference type="ARBA" id="ARBA00022692"/>
    </source>
</evidence>
<protein>
    <recommendedName>
        <fullName evidence="8">Solute carrier organic anion transporter family member</fullName>
    </recommendedName>
</protein>
<keyword evidence="6 8" id="KW-0472">Membrane</keyword>
<feature type="transmembrane region" description="Helical" evidence="8">
    <location>
        <begin position="422"/>
        <end position="444"/>
    </location>
</feature>
<evidence type="ECO:0000256" key="1">
    <source>
        <dbReference type="ARBA" id="ARBA00004651"/>
    </source>
</evidence>
<dbReference type="Gene3D" id="1.20.1250.20">
    <property type="entry name" value="MFS general substrate transporter like domains"/>
    <property type="match status" value="1"/>
</dbReference>
<feature type="transmembrane region" description="Helical" evidence="8">
    <location>
        <begin position="510"/>
        <end position="532"/>
    </location>
</feature>
<keyword evidence="3" id="KW-1003">Cell membrane</keyword>
<feature type="transmembrane region" description="Helical" evidence="8">
    <location>
        <begin position="234"/>
        <end position="254"/>
    </location>
</feature>
<dbReference type="SUPFAM" id="SSF100895">
    <property type="entry name" value="Kazal-type serine protease inhibitors"/>
    <property type="match status" value="1"/>
</dbReference>
<dbReference type="GeneID" id="117652774"/>
<gene>
    <name evidence="13" type="primary">LOC117652774</name>
</gene>
<dbReference type="Pfam" id="PF03137">
    <property type="entry name" value="OATP"/>
    <property type="match status" value="1"/>
</dbReference>
<feature type="transmembrane region" description="Helical" evidence="8">
    <location>
        <begin position="582"/>
        <end position="602"/>
    </location>
</feature>
<dbReference type="SUPFAM" id="SSF103473">
    <property type="entry name" value="MFS general substrate transporter"/>
    <property type="match status" value="1"/>
</dbReference>
<feature type="transmembrane region" description="Helical" evidence="8">
    <location>
        <begin position="804"/>
        <end position="826"/>
    </location>
</feature>
<sequence>PVGGGGSGGGPGGGPGGGHRRQESMYALTGLYADASNSSGSDGEREATSRSDALGNKVLASKTLSHDNTHAPFHKGHARNSSLGLAERKEKCHRRTASLGVVPEKSHHHSNTHHHHIRNSSLGRFEHNTVKCHIRNLSGGFVPPTFVPSTLVERSEKSHPSYPEIPTILLPETQDCGILSCRPQILQQFATIKVFVFLLSFLVTLQQALSSGYINSVITTIEKRFEIPSSLSGLIASSYEIGNVITVIFVSYLGSRRHIPVWIAIGAVIMGIGSLIFMVPHFVAESHASSAMSNSSNDNICRAVPIRDQDMGLGRLSPHNNLRGDNCIKGTPSTAGPVLLFVVAQLLLGCGGSPLFTLGTTYIDDHVRPESASLYIGCMYSMAAFGPVLGFLLGAYLLSFHMDSFSSLPVTIDPGDHRWVGMWWGGFLLCGLLLILVAIPFFSFPKTLTREKEKIRLVEKSLPHTETKPKPQKSLADGAANGCPENGDSGYGKDIKDIPRSMWRLVTNPVYVVTCLGACMELVIVSGFVVFLPKYLETQFSLGKSQASIFTGSIAIPGACIGIFFGGCLLKRLELRPKGAVQFVLISNTVCLACYGLLFFLGCDNVKMAGTTIPYFNSSSHEAPFTVNLTAACNFGCECGVNDVEPVCGINGLTYFSPCHAGCRELSSRTNYTSCACIDGNIPSAAGTGNRFAEVTVVPVATAGPCSSPCKTIFPFLILLFFMTFVVAVTQMPLLMIVLRSVNEEERSFALGMQFVIFRLFGYIPAPILFGNLIDSTCILWKQTCGEKGGRCLLYDIEQFRYKYVGLCAGIKILALILFSLDWWLVRRRKRLEEHQDLSVHDIVGSIISLDKLFEEKSGTLPQDSQLSPLPSNHSEQPSVSLTASPASTTYSTVVSQALERRLSGETPLTTPRLSQEMEIHRRQRARRDHVDRRPSNTSSTSTASPLPHLGGNINRALVLGEGPDVDNSLSTEVSAL</sequence>
<feature type="transmembrane region" description="Helical" evidence="8">
    <location>
        <begin position="713"/>
        <end position="739"/>
    </location>
</feature>
<feature type="transmembrane region" description="Helical" evidence="8">
    <location>
        <begin position="547"/>
        <end position="570"/>
    </location>
</feature>
<feature type="non-terminal residue" evidence="13">
    <location>
        <position position="1"/>
    </location>
</feature>
<keyword evidence="12" id="KW-1185">Reference proteome</keyword>
<feature type="domain" description="Major facilitator superfamily (MFS) profile" evidence="10">
    <location>
        <begin position="196"/>
        <end position="830"/>
    </location>
</feature>
<evidence type="ECO:0000256" key="8">
    <source>
        <dbReference type="RuleBase" id="RU362056"/>
    </source>
</evidence>
<dbReference type="PANTHER" id="PTHR11388:SF142">
    <property type="entry name" value="SOLUTE CARRIER ORGANIC ANION TRANSPORTER FAMILY MEMBER 5A1"/>
    <property type="match status" value="1"/>
</dbReference>
<dbReference type="NCBIfam" id="TIGR00805">
    <property type="entry name" value="oat"/>
    <property type="match status" value="1"/>
</dbReference>
<feature type="region of interest" description="Disordered" evidence="9">
    <location>
        <begin position="1"/>
        <end position="52"/>
    </location>
</feature>
<comment type="subcellular location">
    <subcellularLocation>
        <location evidence="1 8">Cell membrane</location>
        <topology evidence="1 8">Multi-pass membrane protein</topology>
    </subcellularLocation>
</comment>
<dbReference type="GO" id="GO:0015347">
    <property type="term" value="F:sodium-independent organic anion transmembrane transporter activity"/>
    <property type="evidence" value="ECO:0007669"/>
    <property type="project" value="TreeGrafter"/>
</dbReference>
<dbReference type="GO" id="GO:0006811">
    <property type="term" value="P:monoatomic ion transport"/>
    <property type="evidence" value="ECO:0007669"/>
    <property type="project" value="UniProtKB-KW"/>
</dbReference>
<comment type="similarity">
    <text evidence="2 8">Belongs to the organo anion transporter (TC 2.A.60) family.</text>
</comment>
<dbReference type="KEGG" id="tpal:117652774"/>
<feature type="compositionally biased region" description="Low complexity" evidence="9">
    <location>
        <begin position="936"/>
        <end position="945"/>
    </location>
</feature>
<dbReference type="OrthoDB" id="5062115at2759"/>
<feature type="compositionally biased region" description="Gly residues" evidence="9">
    <location>
        <begin position="1"/>
        <end position="17"/>
    </location>
</feature>
<dbReference type="RefSeq" id="XP_034253759.1">
    <property type="nucleotide sequence ID" value="XM_034397868.1"/>
</dbReference>
<feature type="transmembrane region" description="Helical" evidence="8">
    <location>
        <begin position="374"/>
        <end position="402"/>
    </location>
</feature>
<dbReference type="Proteomes" id="UP000515158">
    <property type="component" value="Unplaced"/>
</dbReference>
<dbReference type="PROSITE" id="PS51465">
    <property type="entry name" value="KAZAL_2"/>
    <property type="match status" value="1"/>
</dbReference>
<evidence type="ECO:0000259" key="10">
    <source>
        <dbReference type="PROSITE" id="PS50850"/>
    </source>
</evidence>
<dbReference type="PROSITE" id="PS50850">
    <property type="entry name" value="MFS"/>
    <property type="match status" value="1"/>
</dbReference>
<dbReference type="InterPro" id="IPR036259">
    <property type="entry name" value="MFS_trans_sf"/>
</dbReference>
<keyword evidence="7" id="KW-1015">Disulfide bond</keyword>
<keyword evidence="8" id="KW-0406">Ion transport</keyword>
<feature type="domain" description="Kazal-like" evidence="11">
    <location>
        <begin position="627"/>
        <end position="676"/>
    </location>
</feature>
<dbReference type="InterPro" id="IPR004156">
    <property type="entry name" value="OATP"/>
</dbReference>
<dbReference type="InterPro" id="IPR036058">
    <property type="entry name" value="Kazal_dom_sf"/>
</dbReference>
<dbReference type="PANTHER" id="PTHR11388">
    <property type="entry name" value="ORGANIC ANION TRANSPORTER"/>
    <property type="match status" value="1"/>
</dbReference>
<feature type="transmembrane region" description="Helical" evidence="8">
    <location>
        <begin position="751"/>
        <end position="774"/>
    </location>
</feature>
<dbReference type="CDD" id="cd17404">
    <property type="entry name" value="MFS_SLCO5_OATP5"/>
    <property type="match status" value="1"/>
</dbReference>
<evidence type="ECO:0000256" key="6">
    <source>
        <dbReference type="ARBA" id="ARBA00023136"/>
    </source>
</evidence>
<keyword evidence="4 8" id="KW-0812">Transmembrane</keyword>
<proteinExistence type="inferred from homology"/>